<dbReference type="WBParaSite" id="MBELARI_LOCUS2755">
    <property type="protein sequence ID" value="MBELARI_LOCUS2755"/>
    <property type="gene ID" value="MBELARI_LOCUS2755"/>
</dbReference>
<evidence type="ECO:0000313" key="2">
    <source>
        <dbReference type="WBParaSite" id="MBELARI_LOCUS2755"/>
    </source>
</evidence>
<dbReference type="Proteomes" id="UP000887575">
    <property type="component" value="Unassembled WGS sequence"/>
</dbReference>
<name>A0AAF3F9Y0_9BILA</name>
<dbReference type="AlphaFoldDB" id="A0AAF3F9Y0"/>
<reference evidence="2" key="1">
    <citation type="submission" date="2024-02" db="UniProtKB">
        <authorList>
            <consortium name="WormBaseParasite"/>
        </authorList>
    </citation>
    <scope>IDENTIFICATION</scope>
</reference>
<accession>A0AAF3F9Y0</accession>
<evidence type="ECO:0000313" key="1">
    <source>
        <dbReference type="Proteomes" id="UP000887575"/>
    </source>
</evidence>
<keyword evidence="1" id="KW-1185">Reference proteome</keyword>
<sequence length="247" mass="29538">MDFTSRIHFITNPSNDNTLVYRFDLSDFKKLSNRFFPEISELLAIGAFYEYTKSLIKENSDKRIVFQFPLIIYYKCFSNLKLNSMQRHTKTKGELKSAIEFVVREGFPSENIDFSGEITANFSPFLTVYRSNTPYRSATQEYELLKSLLVEKFSLKVCHQEVDLSPRFYKYSIDGTNNERFKFITFTQKQETRMKIFRLNFLKFSEENHFAIYFEFYYQKPKRSQGILETIHRFLPLMNSSCDCYYM</sequence>
<proteinExistence type="predicted"/>
<organism evidence="1 2">
    <name type="scientific">Mesorhabditis belari</name>
    <dbReference type="NCBI Taxonomy" id="2138241"/>
    <lineage>
        <taxon>Eukaryota</taxon>
        <taxon>Metazoa</taxon>
        <taxon>Ecdysozoa</taxon>
        <taxon>Nematoda</taxon>
        <taxon>Chromadorea</taxon>
        <taxon>Rhabditida</taxon>
        <taxon>Rhabditina</taxon>
        <taxon>Rhabditomorpha</taxon>
        <taxon>Rhabditoidea</taxon>
        <taxon>Rhabditidae</taxon>
        <taxon>Mesorhabditinae</taxon>
        <taxon>Mesorhabditis</taxon>
    </lineage>
</organism>
<protein>
    <submittedName>
        <fullName evidence="2">Uncharacterized protein</fullName>
    </submittedName>
</protein>